<accession>A0A317UQE7</accession>
<name>A0A317UQE7_ASPEC</name>
<evidence type="ECO:0000313" key="2">
    <source>
        <dbReference type="Proteomes" id="UP000246171"/>
    </source>
</evidence>
<gene>
    <name evidence="1" type="ORF">BO83DRAFT_383282</name>
</gene>
<dbReference type="AlphaFoldDB" id="A0A317UQE7"/>
<organism evidence="1 2">
    <name type="scientific">Aspergillus eucalypticola (strain CBS 122712 / IBT 29274)</name>
    <dbReference type="NCBI Taxonomy" id="1448314"/>
    <lineage>
        <taxon>Eukaryota</taxon>
        <taxon>Fungi</taxon>
        <taxon>Dikarya</taxon>
        <taxon>Ascomycota</taxon>
        <taxon>Pezizomycotina</taxon>
        <taxon>Eurotiomycetes</taxon>
        <taxon>Eurotiomycetidae</taxon>
        <taxon>Eurotiales</taxon>
        <taxon>Aspergillaceae</taxon>
        <taxon>Aspergillus</taxon>
        <taxon>Aspergillus subgen. Circumdati</taxon>
    </lineage>
</organism>
<dbReference type="GeneID" id="37054398"/>
<evidence type="ECO:0000313" key="1">
    <source>
        <dbReference type="EMBL" id="PWY62672.1"/>
    </source>
</evidence>
<sequence>MPCQEQSWPPIVTSQMNPVVASMHWICKICIPRMNRTLQVRAQLSVRQSSGDGSNKAVFIHLVLDIQQVHAWFSTEL</sequence>
<protein>
    <submittedName>
        <fullName evidence="1">Uncharacterized protein</fullName>
    </submittedName>
</protein>
<dbReference type="EMBL" id="MSFU01000043">
    <property type="protein sequence ID" value="PWY62672.1"/>
    <property type="molecule type" value="Genomic_DNA"/>
</dbReference>
<keyword evidence="2" id="KW-1185">Reference proteome</keyword>
<reference evidence="1" key="1">
    <citation type="submission" date="2016-12" db="EMBL/GenBank/DDBJ databases">
        <title>The genomes of Aspergillus section Nigri reveals drivers in fungal speciation.</title>
        <authorList>
            <consortium name="DOE Joint Genome Institute"/>
            <person name="Vesth T.C."/>
            <person name="Nybo J."/>
            <person name="Theobald S."/>
            <person name="Brandl J."/>
            <person name="Frisvad J.C."/>
            <person name="Nielsen K.F."/>
            <person name="Lyhne E.K."/>
            <person name="Kogle M.E."/>
            <person name="Kuo A."/>
            <person name="Riley R."/>
            <person name="Clum A."/>
            <person name="Nolan M."/>
            <person name="Lipzen A."/>
            <person name="Salamov A."/>
            <person name="Henrissat B."/>
            <person name="Wiebenga A."/>
            <person name="De vries R.P."/>
            <person name="Grigoriev I.V."/>
            <person name="Mortensen U.H."/>
            <person name="Andersen M.R."/>
            <person name="Baker S.E."/>
        </authorList>
    </citation>
    <scope>NUCLEOTIDE SEQUENCE</scope>
    <source>
        <strain evidence="1">CBS 122712</strain>
    </source>
</reference>
<dbReference type="Proteomes" id="UP000246171">
    <property type="component" value="Unassembled WGS sequence"/>
</dbReference>
<comment type="caution">
    <text evidence="1">The sequence shown here is derived from an EMBL/GenBank/DDBJ whole genome shotgun (WGS) entry which is preliminary data.</text>
</comment>
<dbReference type="RefSeq" id="XP_025382532.1">
    <property type="nucleotide sequence ID" value="XM_025532436.1"/>
</dbReference>
<dbReference type="VEuPathDB" id="FungiDB:BO83DRAFT_383282"/>
<proteinExistence type="predicted"/>